<feature type="region of interest" description="Disordered" evidence="1">
    <location>
        <begin position="26"/>
        <end position="50"/>
    </location>
</feature>
<proteinExistence type="predicted"/>
<evidence type="ECO:0000313" key="3">
    <source>
        <dbReference type="Proteomes" id="UP001549097"/>
    </source>
</evidence>
<protein>
    <submittedName>
        <fullName evidence="2">Uncharacterized protein</fullName>
    </submittedName>
</protein>
<gene>
    <name evidence="2" type="ORF">ABID52_002939</name>
</gene>
<comment type="caution">
    <text evidence="2">The sequence shown here is derived from an EMBL/GenBank/DDBJ whole genome shotgun (WGS) entry which is preliminary data.</text>
</comment>
<reference evidence="2 3" key="1">
    <citation type="submission" date="2024-06" db="EMBL/GenBank/DDBJ databases">
        <title>Genomic Encyclopedia of Type Strains, Phase IV (KMG-IV): sequencing the most valuable type-strain genomes for metagenomic binning, comparative biology and taxonomic classification.</title>
        <authorList>
            <person name="Goeker M."/>
        </authorList>
    </citation>
    <scope>NUCLEOTIDE SEQUENCE [LARGE SCALE GENOMIC DNA]</scope>
    <source>
        <strain evidence="2 3">DSM 100124</strain>
    </source>
</reference>
<dbReference type="EMBL" id="JBEPMP010000001">
    <property type="protein sequence ID" value="MET3729358.1"/>
    <property type="molecule type" value="Genomic_DNA"/>
</dbReference>
<dbReference type="RefSeq" id="WP_233096388.1">
    <property type="nucleotide sequence ID" value="NZ_JAEACF010000001.1"/>
</dbReference>
<accession>A0ABV2LL93</accession>
<sequence length="128" mass="15081">MNNYPMNNHPYNHQHQHSIDESNYVERQMEEDEAGPFSPPPQQFAQSQIPQPFFTQNFQPPQIRARLCSCLGNWGLLGLRRPGQFGRDFWFFPVAIRQNSVTGYIWIGGRRQRVRYGFSQIRNFVCFG</sequence>
<evidence type="ECO:0000256" key="1">
    <source>
        <dbReference type="SAM" id="MobiDB-lite"/>
    </source>
</evidence>
<name>A0ABV2LL93_9BACL</name>
<organism evidence="2 3">
    <name type="scientific">Fictibacillus halophilus</name>
    <dbReference type="NCBI Taxonomy" id="1610490"/>
    <lineage>
        <taxon>Bacteria</taxon>
        <taxon>Bacillati</taxon>
        <taxon>Bacillota</taxon>
        <taxon>Bacilli</taxon>
        <taxon>Bacillales</taxon>
        <taxon>Fictibacillaceae</taxon>
        <taxon>Fictibacillus</taxon>
    </lineage>
</organism>
<dbReference type="Proteomes" id="UP001549097">
    <property type="component" value="Unassembled WGS sequence"/>
</dbReference>
<keyword evidence="3" id="KW-1185">Reference proteome</keyword>
<evidence type="ECO:0000313" key="2">
    <source>
        <dbReference type="EMBL" id="MET3729358.1"/>
    </source>
</evidence>